<evidence type="ECO:0000256" key="2">
    <source>
        <dbReference type="ARBA" id="ARBA00023136"/>
    </source>
</evidence>
<dbReference type="InterPro" id="IPR012338">
    <property type="entry name" value="Beta-lactam/transpept-like"/>
</dbReference>
<name>A0A8J7W1I1_9FIRM</name>
<proteinExistence type="predicted"/>
<reference evidence="5" key="2">
    <citation type="submission" date="2021-04" db="EMBL/GenBank/DDBJ databases">
        <authorList>
            <person name="Liu J."/>
        </authorList>
    </citation>
    <scope>NUCLEOTIDE SEQUENCE</scope>
    <source>
        <strain evidence="5">BAD-6</strain>
    </source>
</reference>
<feature type="signal peptide" evidence="3">
    <location>
        <begin position="1"/>
        <end position="25"/>
    </location>
</feature>
<dbReference type="Gene3D" id="3.40.710.10">
    <property type="entry name" value="DD-peptidase/beta-lactamase superfamily"/>
    <property type="match status" value="1"/>
</dbReference>
<keyword evidence="3" id="KW-0732">Signal</keyword>
<dbReference type="PANTHER" id="PTHR46825:SF11">
    <property type="entry name" value="PENICILLIN-BINDING PROTEIN 4"/>
    <property type="match status" value="1"/>
</dbReference>
<gene>
    <name evidence="5" type="ORF">KCX82_14600</name>
</gene>
<evidence type="ECO:0000313" key="5">
    <source>
        <dbReference type="EMBL" id="MBR0599117.1"/>
    </source>
</evidence>
<dbReference type="RefSeq" id="WP_227019249.1">
    <property type="nucleotide sequence ID" value="NZ_JAGSND010000010.1"/>
</dbReference>
<protein>
    <submittedName>
        <fullName evidence="5">Beta-lactamase family protein</fullName>
    </submittedName>
</protein>
<keyword evidence="6" id="KW-1185">Reference proteome</keyword>
<dbReference type="Proteomes" id="UP000675664">
    <property type="component" value="Unassembled WGS sequence"/>
</dbReference>
<dbReference type="InterPro" id="IPR001466">
    <property type="entry name" value="Beta-lactam-related"/>
</dbReference>
<dbReference type="PANTHER" id="PTHR46825">
    <property type="entry name" value="D-ALANYL-D-ALANINE-CARBOXYPEPTIDASE/ENDOPEPTIDASE AMPH"/>
    <property type="match status" value="1"/>
</dbReference>
<organism evidence="5 6">
    <name type="scientific">Sinanaerobacter chloroacetimidivorans</name>
    <dbReference type="NCBI Taxonomy" id="2818044"/>
    <lineage>
        <taxon>Bacteria</taxon>
        <taxon>Bacillati</taxon>
        <taxon>Bacillota</taxon>
        <taxon>Clostridia</taxon>
        <taxon>Peptostreptococcales</taxon>
        <taxon>Anaerovoracaceae</taxon>
        <taxon>Sinanaerobacter</taxon>
    </lineage>
</organism>
<dbReference type="EMBL" id="JAGSND010000010">
    <property type="protein sequence ID" value="MBR0599117.1"/>
    <property type="molecule type" value="Genomic_DNA"/>
</dbReference>
<keyword evidence="2" id="KW-0472">Membrane</keyword>
<reference evidence="5" key="1">
    <citation type="submission" date="2021-04" db="EMBL/GenBank/DDBJ databases">
        <title>Sinoanaerobacter chloroacetimidivorans sp. nov., an obligate anaerobic bacterium isolated from anaerobic sludge.</title>
        <authorList>
            <person name="Bao Y."/>
        </authorList>
    </citation>
    <scope>NUCLEOTIDE SEQUENCE</scope>
    <source>
        <strain evidence="5">BAD-6</strain>
    </source>
</reference>
<dbReference type="SUPFAM" id="SSF56601">
    <property type="entry name" value="beta-lactamase/transpeptidase-like"/>
    <property type="match status" value="1"/>
</dbReference>
<evidence type="ECO:0000259" key="4">
    <source>
        <dbReference type="Pfam" id="PF00144"/>
    </source>
</evidence>
<dbReference type="GO" id="GO:0016020">
    <property type="term" value="C:membrane"/>
    <property type="evidence" value="ECO:0007669"/>
    <property type="project" value="UniProtKB-SubCell"/>
</dbReference>
<dbReference type="InterPro" id="IPR050491">
    <property type="entry name" value="AmpC-like"/>
</dbReference>
<comment type="caution">
    <text evidence="5">The sequence shown here is derived from an EMBL/GenBank/DDBJ whole genome shotgun (WGS) entry which is preliminary data.</text>
</comment>
<dbReference type="Pfam" id="PF00144">
    <property type="entry name" value="Beta-lactamase"/>
    <property type="match status" value="1"/>
</dbReference>
<evidence type="ECO:0000256" key="1">
    <source>
        <dbReference type="ARBA" id="ARBA00004370"/>
    </source>
</evidence>
<feature type="domain" description="Beta-lactamase-related" evidence="4">
    <location>
        <begin position="43"/>
        <end position="369"/>
    </location>
</feature>
<evidence type="ECO:0000256" key="3">
    <source>
        <dbReference type="SAM" id="SignalP"/>
    </source>
</evidence>
<evidence type="ECO:0000313" key="6">
    <source>
        <dbReference type="Proteomes" id="UP000675664"/>
    </source>
</evidence>
<sequence length="694" mass="76070">MRKKVSFILLVVMILCSAFPSWIFAEEQSNQGLYAGIKEAAQKKADTFVQGYGAVSVQYALISDGEIVLSGHSGVLDRSDRRPITAETMYGIGSVSKMFTTAAVMRLSDQGKIRLDEPVTRYLPDFTMADERYSEITVRMLLNHSSGLMGSSFTNAFLLGDYDSSAKDSLLETLSTQRLKADPGAYSVYCNDGFTLAELIVEKVSGMSFTEYIHQNFIDPLDMDHTKTPAEEFDQERLAKTYLQGFSDATPRDTVTVIGTGGIYSTAEDLCRFSQIFMKKPEGQANNLLSGKTAASTMEKEYEKGIWPAGEDGLLGYGLGWDHVNAFPFNQYEIQAAYKGGDTLLYHGALIVLPEYNMAMAVLSSSGVSTYSQAFAQSILLEVLKAEGHIPEIKGDVESAEPVKAEMPKEMINFSGLYASGEMIMRAEISTDGSLYVTIPAMPSYPVQKMIYTAEGIFRNQDGSGAIGFAVEENGKTYMINRGYNHIAGLGQIAVNEYMAQKTEPVKLTDSAAAAWDSRNEKLYYAVNEKYSSQAYATELPMAGIGFLDEAPGYLGSEIITDENNARAFVEIPGTAGRDLSDTGFMKENGREYMLQGSTILISEDYVTDLYTAGNAVCTIAEDGYARWYHVGPKDTGKTMTVALPENGAVAVYDEDQTCMDFTWITGNHTLELPEKGMVVFIGDPGVRFDISCQ</sequence>
<dbReference type="AlphaFoldDB" id="A0A8J7W1I1"/>
<accession>A0A8J7W1I1</accession>
<feature type="chain" id="PRO_5035183754" evidence="3">
    <location>
        <begin position="26"/>
        <end position="694"/>
    </location>
</feature>
<comment type="subcellular location">
    <subcellularLocation>
        <location evidence="1">Membrane</location>
    </subcellularLocation>
</comment>